<dbReference type="Proteomes" id="UP000055854">
    <property type="component" value="Unassembled WGS sequence"/>
</dbReference>
<reference evidence="1 2" key="1">
    <citation type="submission" date="2015-11" db="EMBL/GenBank/DDBJ databases">
        <title>Long Read and Single Molecule DNA Sequencing Simplifies Genome Assembly and TAL Effector Gene Analysis of Xanthomonas translucens.</title>
        <authorList>
            <person name="Peng Z."/>
            <person name="Hu Y."/>
            <person name="Xie J."/>
            <person name="Potnis N."/>
            <person name="Akhunova A."/>
            <person name="Jones J."/>
            <person name="Liu Z."/>
            <person name="White F."/>
            <person name="Liu S."/>
        </authorList>
    </citation>
    <scope>NUCLEOTIDE SEQUENCE [LARGE SCALE GENOMIC DNA]</scope>
    <source>
        <strain evidence="1 2">B1</strain>
    </source>
</reference>
<dbReference type="RefSeq" id="WP_003480556.1">
    <property type="nucleotide sequence ID" value="NZ_CP074365.1"/>
</dbReference>
<sequence>MTDLLLRDIDPLLVDRIRRIAVARGWTQHQTVLNLIEKGLFSSEYEVRSGFENPEVDALSEAIAALRELPAGAGF</sequence>
<evidence type="ECO:0000313" key="2">
    <source>
        <dbReference type="Proteomes" id="UP000055854"/>
    </source>
</evidence>
<gene>
    <name evidence="1" type="ORF">ATB53_15005</name>
</gene>
<organism evidence="1 2">
    <name type="scientific">Xanthomonas campestris pv. translucens</name>
    <dbReference type="NCBI Taxonomy" id="343"/>
    <lineage>
        <taxon>Bacteria</taxon>
        <taxon>Pseudomonadati</taxon>
        <taxon>Pseudomonadota</taxon>
        <taxon>Gammaproteobacteria</taxon>
        <taxon>Lysobacterales</taxon>
        <taxon>Lysobacteraceae</taxon>
        <taxon>Xanthomonas</taxon>
        <taxon>Xanthomonas translucens group</taxon>
    </lineage>
</organism>
<dbReference type="AlphaFoldDB" id="A0A109HK84"/>
<protein>
    <submittedName>
        <fullName evidence="1">Uncharacterized protein</fullName>
    </submittedName>
</protein>
<evidence type="ECO:0000313" key="1">
    <source>
        <dbReference type="EMBL" id="KWV13748.1"/>
    </source>
</evidence>
<dbReference type="OrthoDB" id="5966436at2"/>
<comment type="caution">
    <text evidence="1">The sequence shown here is derived from an EMBL/GenBank/DDBJ whole genome shotgun (WGS) entry which is preliminary data.</text>
</comment>
<name>A0A109HK84_XANCT</name>
<dbReference type="EMBL" id="LNTA01000128">
    <property type="protein sequence ID" value="KWV13748.1"/>
    <property type="molecule type" value="Genomic_DNA"/>
</dbReference>
<proteinExistence type="predicted"/>
<accession>A0A109HK84</accession>